<name>A0ABM8T4L7_9BURK</name>
<evidence type="ECO:0000313" key="2">
    <source>
        <dbReference type="Proteomes" id="UP000673821"/>
    </source>
</evidence>
<proteinExistence type="predicted"/>
<comment type="caution">
    <text evidence="1">The sequence shown here is derived from an EMBL/GenBank/DDBJ whole genome shotgun (WGS) entry which is preliminary data.</text>
</comment>
<keyword evidence="2" id="KW-1185">Reference proteome</keyword>
<gene>
    <name evidence="1" type="ORF">R69776_07786</name>
</gene>
<dbReference type="EMBL" id="CAJNBH010000044">
    <property type="protein sequence ID" value="CAE6856867.1"/>
    <property type="molecule type" value="Genomic_DNA"/>
</dbReference>
<evidence type="ECO:0000313" key="1">
    <source>
        <dbReference type="EMBL" id="CAE6856867.1"/>
    </source>
</evidence>
<accession>A0ABM8T4L7</accession>
<reference evidence="1 2" key="1">
    <citation type="submission" date="2021-02" db="EMBL/GenBank/DDBJ databases">
        <authorList>
            <person name="Vanwijnsberghe S."/>
        </authorList>
    </citation>
    <scope>NUCLEOTIDE SEQUENCE [LARGE SCALE GENOMIC DNA]</scope>
    <source>
        <strain evidence="1 2">R-69776</strain>
    </source>
</reference>
<sequence>MTNSLPQFIDASGSSKALMKTCQFCKGSILSKSHQVT</sequence>
<protein>
    <submittedName>
        <fullName evidence="1">Uncharacterized protein</fullName>
    </submittedName>
</protein>
<organism evidence="1 2">
    <name type="scientific">Paraburkholderia nemoris</name>
    <dbReference type="NCBI Taxonomy" id="2793076"/>
    <lineage>
        <taxon>Bacteria</taxon>
        <taxon>Pseudomonadati</taxon>
        <taxon>Pseudomonadota</taxon>
        <taxon>Betaproteobacteria</taxon>
        <taxon>Burkholderiales</taxon>
        <taxon>Burkholderiaceae</taxon>
        <taxon>Paraburkholderia</taxon>
    </lineage>
</organism>
<dbReference type="Proteomes" id="UP000673821">
    <property type="component" value="Unassembled WGS sequence"/>
</dbReference>